<comment type="caution">
    <text evidence="1">The sequence shown here is derived from an EMBL/GenBank/DDBJ whole genome shotgun (WGS) entry which is preliminary data.</text>
</comment>
<dbReference type="Proteomes" id="UP001549207">
    <property type="component" value="Unassembled WGS sequence"/>
</dbReference>
<proteinExistence type="predicted"/>
<organism evidence="1 2">
    <name type="scientific">Arthrobacter nitrophenolicus</name>
    <dbReference type="NCBI Taxonomy" id="683150"/>
    <lineage>
        <taxon>Bacteria</taxon>
        <taxon>Bacillati</taxon>
        <taxon>Actinomycetota</taxon>
        <taxon>Actinomycetes</taxon>
        <taxon>Micrococcales</taxon>
        <taxon>Micrococcaceae</taxon>
        <taxon>Arthrobacter</taxon>
    </lineage>
</organism>
<keyword evidence="2" id="KW-1185">Reference proteome</keyword>
<gene>
    <name evidence="1" type="ORF">ABIC98_001491</name>
</gene>
<accession>A0ACC6TDU1</accession>
<evidence type="ECO:0000313" key="2">
    <source>
        <dbReference type="Proteomes" id="UP001549207"/>
    </source>
</evidence>
<evidence type="ECO:0000313" key="1">
    <source>
        <dbReference type="EMBL" id="MET3771854.1"/>
    </source>
</evidence>
<protein>
    <submittedName>
        <fullName evidence="1">Uncharacterized protein</fullName>
    </submittedName>
</protein>
<dbReference type="EMBL" id="JBEPNJ010000004">
    <property type="protein sequence ID" value="MET3771854.1"/>
    <property type="molecule type" value="Genomic_DNA"/>
</dbReference>
<reference evidence="1" key="1">
    <citation type="submission" date="2024-06" db="EMBL/GenBank/DDBJ databases">
        <title>Genomic Encyclopedia of Type Strains, Phase IV (KMG-IV): sequencing the most valuable type-strain genomes for metagenomic binning, comparative biology and taxonomic classification.</title>
        <authorList>
            <person name="Goeker M."/>
        </authorList>
    </citation>
    <scope>NUCLEOTIDE SEQUENCE</scope>
    <source>
        <strain evidence="1">SJCon</strain>
    </source>
</reference>
<sequence length="162" mass="15492">MQAGIRTAVVAALRPAALAAAVLALLAGILGMHVLTAGHSAHATPASTAAEHAGHTGAAHDGGTHPRAGDPAVGHSHDGHKGQGAQPADESFTASGSCSSGCPGAEEAGAACVPLVPAGSPAVAPPPATSAAPLYLASGARSTAYSYIPSGPTPCELSISRT</sequence>
<name>A0ACC6TDU1_9MICC</name>